<proteinExistence type="predicted"/>
<name>A0ACC5W9K0_PANGG</name>
<sequence length="138" mass="15730">MEALHIERTCEVQTEHSSLQCVLSASWVKEQKHLQKHTKSYRGGIKCCSEVTMPRFSLVLCVFALGLFCLSGAEDSQAESREKRDMPNWALTSSDFFGWIEELRNHAGYDKIDELARTFWAHFPSASRLGYDSPAPEE</sequence>
<gene>
    <name evidence="1" type="ORF">PGIGA_G00112590</name>
</gene>
<organism evidence="1 2">
    <name type="scientific">Pangasianodon gigas</name>
    <name type="common">Mekong giant catfish</name>
    <name type="synonym">Pangasius gigas</name>
    <dbReference type="NCBI Taxonomy" id="30993"/>
    <lineage>
        <taxon>Eukaryota</taxon>
        <taxon>Metazoa</taxon>
        <taxon>Chordata</taxon>
        <taxon>Craniata</taxon>
        <taxon>Vertebrata</taxon>
        <taxon>Euteleostomi</taxon>
        <taxon>Actinopterygii</taxon>
        <taxon>Neopterygii</taxon>
        <taxon>Teleostei</taxon>
        <taxon>Ostariophysi</taxon>
        <taxon>Siluriformes</taxon>
        <taxon>Pangasiidae</taxon>
        <taxon>Pangasianodon</taxon>
    </lineage>
</organism>
<reference evidence="1 2" key="1">
    <citation type="journal article" date="2022" name="bioRxiv">
        <title>An ancient truncated duplication of the anti-Mullerian hormone receptor type 2 gene is a potential conserved master sex determinant in the Pangasiidae catfish family.</title>
        <authorList>
            <person name="Wen M."/>
            <person name="Pan Q."/>
            <person name="Jouanno E."/>
            <person name="Montfort J."/>
            <person name="Zahm M."/>
            <person name="Cabau C."/>
            <person name="Klopp C."/>
            <person name="Iampietro C."/>
            <person name="Roques C."/>
            <person name="Bouchez O."/>
            <person name="Castinel A."/>
            <person name="Donnadieu C."/>
            <person name="Parrinello H."/>
            <person name="Poncet C."/>
            <person name="Belmonte E."/>
            <person name="Gautier V."/>
            <person name="Avarre J.-C."/>
            <person name="Dugue R."/>
            <person name="Gustiano R."/>
            <person name="Ha T.T.T."/>
            <person name="Campet M."/>
            <person name="Sriphairoj K."/>
            <person name="Ribolli J."/>
            <person name="de Almeida F.L."/>
            <person name="Desvignes T."/>
            <person name="Postlethwait J.H."/>
            <person name="Bucao C.F."/>
            <person name="Robinson-Rechavi M."/>
            <person name="Bobe J."/>
            <person name="Herpin A."/>
            <person name="Guiguen Y."/>
        </authorList>
    </citation>
    <scope>NUCLEOTIDE SEQUENCE [LARGE SCALE GENOMIC DNA]</scope>
    <source>
        <strain evidence="1">YG-Dec2019</strain>
    </source>
</reference>
<dbReference type="Proteomes" id="UP000829447">
    <property type="component" value="Linkage Group LG2"/>
</dbReference>
<dbReference type="EMBL" id="CM040455">
    <property type="protein sequence ID" value="MCI4375656.1"/>
    <property type="molecule type" value="Genomic_DNA"/>
</dbReference>
<evidence type="ECO:0000313" key="2">
    <source>
        <dbReference type="Proteomes" id="UP000829447"/>
    </source>
</evidence>
<keyword evidence="2" id="KW-1185">Reference proteome</keyword>
<comment type="caution">
    <text evidence="1">The sequence shown here is derived from an EMBL/GenBank/DDBJ whole genome shotgun (WGS) entry which is preliminary data.</text>
</comment>
<evidence type="ECO:0000313" key="1">
    <source>
        <dbReference type="EMBL" id="MCI4375656.1"/>
    </source>
</evidence>
<protein>
    <submittedName>
        <fullName evidence="1">Uncharacterized protein</fullName>
    </submittedName>
</protein>
<accession>A0ACC5W9K0</accession>